<dbReference type="Pfam" id="PF02781">
    <property type="entry name" value="G6PD_C"/>
    <property type="match status" value="1"/>
</dbReference>
<dbReference type="Pfam" id="PF00479">
    <property type="entry name" value="G6PD_N"/>
    <property type="match status" value="1"/>
</dbReference>
<evidence type="ECO:0000256" key="3">
    <source>
        <dbReference type="ARBA" id="ARBA00022526"/>
    </source>
</evidence>
<gene>
    <name evidence="9" type="ORF">LCGC14_2649400</name>
</gene>
<dbReference type="NCBIfam" id="TIGR00871">
    <property type="entry name" value="zwf"/>
    <property type="match status" value="1"/>
</dbReference>
<keyword evidence="6" id="KW-0119">Carbohydrate metabolism</keyword>
<comment type="similarity">
    <text evidence="2">Belongs to the glucose-6-phosphate dehydrogenase family.</text>
</comment>
<dbReference type="PANTHER" id="PTHR23429:SF0">
    <property type="entry name" value="GLUCOSE-6-PHOSPHATE 1-DEHYDROGENASE"/>
    <property type="match status" value="1"/>
</dbReference>
<evidence type="ECO:0000256" key="1">
    <source>
        <dbReference type="ARBA" id="ARBA00004937"/>
    </source>
</evidence>
<dbReference type="InterPro" id="IPR022674">
    <property type="entry name" value="G6P_DH_NAD-bd"/>
</dbReference>
<evidence type="ECO:0008006" key="10">
    <source>
        <dbReference type="Google" id="ProtNLM"/>
    </source>
</evidence>
<dbReference type="GO" id="GO:0006006">
    <property type="term" value="P:glucose metabolic process"/>
    <property type="evidence" value="ECO:0007669"/>
    <property type="project" value="UniProtKB-KW"/>
</dbReference>
<feature type="non-terminal residue" evidence="9">
    <location>
        <position position="1"/>
    </location>
</feature>
<dbReference type="InterPro" id="IPR036291">
    <property type="entry name" value="NAD(P)-bd_dom_sf"/>
</dbReference>
<dbReference type="EMBL" id="LAZR01045901">
    <property type="protein sequence ID" value="KKK97772.1"/>
    <property type="molecule type" value="Genomic_DNA"/>
</dbReference>
<dbReference type="Gene3D" id="3.30.360.10">
    <property type="entry name" value="Dihydrodipicolinate Reductase, domain 2"/>
    <property type="match status" value="1"/>
</dbReference>
<evidence type="ECO:0000256" key="6">
    <source>
        <dbReference type="ARBA" id="ARBA00023277"/>
    </source>
</evidence>
<dbReference type="SUPFAM" id="SSF55347">
    <property type="entry name" value="Glyceraldehyde-3-phosphate dehydrogenase-like, C-terminal domain"/>
    <property type="match status" value="1"/>
</dbReference>
<dbReference type="PRINTS" id="PR00079">
    <property type="entry name" value="G6PDHDRGNASE"/>
</dbReference>
<keyword evidence="5" id="KW-0560">Oxidoreductase</keyword>
<dbReference type="GO" id="GO:0004345">
    <property type="term" value="F:glucose-6-phosphate dehydrogenase activity"/>
    <property type="evidence" value="ECO:0007669"/>
    <property type="project" value="InterPro"/>
</dbReference>
<comment type="pathway">
    <text evidence="1">Carbohydrate degradation; pentose phosphate pathway; D-ribulose 5-phosphate from D-glucose 6-phosphate (oxidative stage): step 1/3.</text>
</comment>
<evidence type="ECO:0000313" key="9">
    <source>
        <dbReference type="EMBL" id="KKK97772.1"/>
    </source>
</evidence>
<feature type="domain" description="Glucose-6-phosphate dehydrogenase C-terminal" evidence="8">
    <location>
        <begin position="39"/>
        <end position="284"/>
    </location>
</feature>
<dbReference type="InterPro" id="IPR019796">
    <property type="entry name" value="G6P_DH_AS"/>
</dbReference>
<organism evidence="9">
    <name type="scientific">marine sediment metagenome</name>
    <dbReference type="NCBI Taxonomy" id="412755"/>
    <lineage>
        <taxon>unclassified sequences</taxon>
        <taxon>metagenomes</taxon>
        <taxon>ecological metagenomes</taxon>
    </lineage>
</organism>
<dbReference type="InterPro" id="IPR001282">
    <property type="entry name" value="G6P_DH"/>
</dbReference>
<keyword evidence="3" id="KW-0313">Glucose metabolism</keyword>
<keyword evidence="4" id="KW-0521">NADP</keyword>
<comment type="caution">
    <text evidence="9">The sequence shown here is derived from an EMBL/GenBank/DDBJ whole genome shotgun (WGS) entry which is preliminary data.</text>
</comment>
<sequence length="314" mass="35201">GRDLASAKDLNSTIHDIFDESQVFRIDHYLGKETVQNILVFRFGNAVFERVWNRDAIDHVQITVAESIGVEGRGAFYEEAGALRDIVQNHVFQVLSLLAMEPPVSLAPEAVRDEKAKVFSAMGPLDPARTVRGQYVAGDIDGEQVPGYREEQGVAPDSATETFFAARVEIDSWRWAGVPFYLRTGKRLPRRSTEVSVVFRDVPLYFFQGTGVQELKPNHLVLRIQPEEGINFSFVAKQPGPQVSAQQVSMDFSYRDSFMTEPAEAYERLLHDAMDGDHTLFARESPAPVCTYSAGSWGPPEADELIAPRTWHLR</sequence>
<name>A0A0F8ZV84_9ZZZZ</name>
<evidence type="ECO:0000259" key="7">
    <source>
        <dbReference type="Pfam" id="PF00479"/>
    </source>
</evidence>
<proteinExistence type="inferred from homology"/>
<dbReference type="AlphaFoldDB" id="A0A0F8ZV84"/>
<evidence type="ECO:0000256" key="5">
    <source>
        <dbReference type="ARBA" id="ARBA00023002"/>
    </source>
</evidence>
<dbReference type="UniPathway" id="UPA00115"/>
<dbReference type="GO" id="GO:0009051">
    <property type="term" value="P:pentose-phosphate shunt, oxidative branch"/>
    <property type="evidence" value="ECO:0007669"/>
    <property type="project" value="TreeGrafter"/>
</dbReference>
<dbReference type="PROSITE" id="PS00069">
    <property type="entry name" value="G6P_DEHYDROGENASE"/>
    <property type="match status" value="1"/>
</dbReference>
<evidence type="ECO:0000259" key="8">
    <source>
        <dbReference type="Pfam" id="PF02781"/>
    </source>
</evidence>
<feature type="domain" description="Glucose-6-phosphate dehydrogenase NAD-binding" evidence="7">
    <location>
        <begin position="1"/>
        <end position="37"/>
    </location>
</feature>
<evidence type="ECO:0000256" key="2">
    <source>
        <dbReference type="ARBA" id="ARBA00009975"/>
    </source>
</evidence>
<accession>A0A0F8ZV84</accession>
<evidence type="ECO:0000256" key="4">
    <source>
        <dbReference type="ARBA" id="ARBA00022857"/>
    </source>
</evidence>
<dbReference type="InterPro" id="IPR022675">
    <property type="entry name" value="G6P_DH_C"/>
</dbReference>
<dbReference type="SUPFAM" id="SSF51735">
    <property type="entry name" value="NAD(P)-binding Rossmann-fold domains"/>
    <property type="match status" value="1"/>
</dbReference>
<dbReference type="PANTHER" id="PTHR23429">
    <property type="entry name" value="GLUCOSE-6-PHOSPHATE 1-DEHYDROGENASE G6PD"/>
    <property type="match status" value="1"/>
</dbReference>
<dbReference type="GO" id="GO:0005829">
    <property type="term" value="C:cytosol"/>
    <property type="evidence" value="ECO:0007669"/>
    <property type="project" value="TreeGrafter"/>
</dbReference>
<dbReference type="GO" id="GO:0050661">
    <property type="term" value="F:NADP binding"/>
    <property type="evidence" value="ECO:0007669"/>
    <property type="project" value="InterPro"/>
</dbReference>
<reference evidence="9" key="1">
    <citation type="journal article" date="2015" name="Nature">
        <title>Complex archaea that bridge the gap between prokaryotes and eukaryotes.</title>
        <authorList>
            <person name="Spang A."/>
            <person name="Saw J.H."/>
            <person name="Jorgensen S.L."/>
            <person name="Zaremba-Niedzwiedzka K."/>
            <person name="Martijn J."/>
            <person name="Lind A.E."/>
            <person name="van Eijk R."/>
            <person name="Schleper C."/>
            <person name="Guy L."/>
            <person name="Ettema T.J."/>
        </authorList>
    </citation>
    <scope>NUCLEOTIDE SEQUENCE</scope>
</reference>
<protein>
    <recommendedName>
        <fullName evidence="10">Glucose-6-phosphate dehydrogenase C-terminal domain-containing protein</fullName>
    </recommendedName>
</protein>